<dbReference type="InterPro" id="IPR050767">
    <property type="entry name" value="Sel1_AlgK"/>
</dbReference>
<comment type="caution">
    <text evidence="1">The sequence shown here is derived from an EMBL/GenBank/DDBJ whole genome shotgun (WGS) entry which is preliminary data.</text>
</comment>
<dbReference type="Pfam" id="PF08238">
    <property type="entry name" value="Sel1"/>
    <property type="match status" value="2"/>
</dbReference>
<dbReference type="InterPro" id="IPR011990">
    <property type="entry name" value="TPR-like_helical_dom_sf"/>
</dbReference>
<evidence type="ECO:0000313" key="2">
    <source>
        <dbReference type="Proteomes" id="UP001596091"/>
    </source>
</evidence>
<reference evidence="2" key="1">
    <citation type="journal article" date="2019" name="Int. J. Syst. Evol. Microbiol.">
        <title>The Global Catalogue of Microorganisms (GCM) 10K type strain sequencing project: providing services to taxonomists for standard genome sequencing and annotation.</title>
        <authorList>
            <consortium name="The Broad Institute Genomics Platform"/>
            <consortium name="The Broad Institute Genome Sequencing Center for Infectious Disease"/>
            <person name="Wu L."/>
            <person name="Ma J."/>
        </authorList>
    </citation>
    <scope>NUCLEOTIDE SEQUENCE [LARGE SCALE GENOMIC DNA]</scope>
    <source>
        <strain evidence="2">JCM 4087</strain>
    </source>
</reference>
<accession>A0ABW1ED15</accession>
<evidence type="ECO:0000313" key="1">
    <source>
        <dbReference type="EMBL" id="MFC5861115.1"/>
    </source>
</evidence>
<proteinExistence type="predicted"/>
<name>A0ABW1ED15_9BACT</name>
<gene>
    <name evidence="1" type="ORF">ACFPT7_02295</name>
</gene>
<dbReference type="PANTHER" id="PTHR11102">
    <property type="entry name" value="SEL-1-LIKE PROTEIN"/>
    <property type="match status" value="1"/>
</dbReference>
<dbReference type="PANTHER" id="PTHR11102:SF160">
    <property type="entry name" value="ERAD-ASSOCIATED E3 UBIQUITIN-PROTEIN LIGASE COMPONENT HRD3"/>
    <property type="match status" value="1"/>
</dbReference>
<keyword evidence="2" id="KW-1185">Reference proteome</keyword>
<dbReference type="SMART" id="SM00671">
    <property type="entry name" value="SEL1"/>
    <property type="match status" value="2"/>
</dbReference>
<sequence>MSFAQVGNYSDPAKLKDLQSKAERGNPHAQYELGILYEFGDWVPKNIPEAVKWLDKSASGGDLRARQELGGIYFEGRGVPQDFNQAARWFGCAKPASAILASCRSVSYNDLPGGVVHILKLKKCDVGPGSNYDYGSIVNLGTDGSSAYDFCCWESAHGPCGALVIAKVGGKWRDTTDSHGLLGFDVACGDFVVLEAQHNGFHDVCIPDQCSTAQLVTANSCRPTIWSFSNNRYRSVTSLERH</sequence>
<dbReference type="InterPro" id="IPR006597">
    <property type="entry name" value="Sel1-like"/>
</dbReference>
<dbReference type="Gene3D" id="1.25.40.10">
    <property type="entry name" value="Tetratricopeptide repeat domain"/>
    <property type="match status" value="1"/>
</dbReference>
<protein>
    <submittedName>
        <fullName evidence="1">Tetratricopeptide repeat protein</fullName>
    </submittedName>
</protein>
<dbReference type="RefSeq" id="WP_263334398.1">
    <property type="nucleotide sequence ID" value="NZ_JAGSYH010000002.1"/>
</dbReference>
<dbReference type="Proteomes" id="UP001596091">
    <property type="component" value="Unassembled WGS sequence"/>
</dbReference>
<organism evidence="1 2">
    <name type="scientific">Acidicapsa dinghuensis</name>
    <dbReference type="NCBI Taxonomy" id="2218256"/>
    <lineage>
        <taxon>Bacteria</taxon>
        <taxon>Pseudomonadati</taxon>
        <taxon>Acidobacteriota</taxon>
        <taxon>Terriglobia</taxon>
        <taxon>Terriglobales</taxon>
        <taxon>Acidobacteriaceae</taxon>
        <taxon>Acidicapsa</taxon>
    </lineage>
</organism>
<dbReference type="SUPFAM" id="SSF81901">
    <property type="entry name" value="HCP-like"/>
    <property type="match status" value="1"/>
</dbReference>
<dbReference type="EMBL" id="JBHSPH010000001">
    <property type="protein sequence ID" value="MFC5861115.1"/>
    <property type="molecule type" value="Genomic_DNA"/>
</dbReference>